<sequence length="519" mass="56813">MAQYICGIDAGTTGTKIMIFTVDGIPVSHAYKEYSCKYPHPGWVEQDPWELWHAICEITPKAIAKADIDPKEIGSIAISSQRGTFFAIDKDWNPIEDSIVWSDSRAIKEIKWIGDTLGAEHYHEISGAAMTSLWAYAKYKWVHDNKPALYDKAWKFVNGQEWLLHQLGSEELFTDPSSLALNGMMDVKTLDWSDELLDAIGVSRDKLPPIKEPARQVGVVSEIASELTCFAQGTPICVGGGDQQCAAVGAGVIKEGLAEISIGTAAVMVAAVDNIYPDPQQEVLFSGHANPGKWDMEGLAYSSGASLKWWRDTYGDTEAAVARATGTDVYTIISDKEAARAPVGCNGFMFLPFLATQVSPYYCDTATGGSIGLTNGHDRPMMARAVLEGVAFELRMIVDAMQHVLGRPFDTILLSGGGSKSPTWRQIQADMYGCPVEVLETADCGLVGAAALGATGVGIYKNLKEACNQMVHPKNLIEPNMANYKLYTDMFEIFRDTFLTLRDVKIYDRLNALSIKYWG</sequence>
<feature type="domain" description="Carbohydrate kinase FGGY N-terminal" evidence="4">
    <location>
        <begin position="4"/>
        <end position="249"/>
    </location>
</feature>
<dbReference type="PANTHER" id="PTHR43095">
    <property type="entry name" value="SUGAR KINASE"/>
    <property type="match status" value="1"/>
</dbReference>
<dbReference type="HOGENOM" id="CLU_009281_3_0_9"/>
<protein>
    <submittedName>
        <fullName evidence="6">Carbohydrate kinase, FGGY family protein</fullName>
    </submittedName>
</protein>
<dbReference type="InterPro" id="IPR000577">
    <property type="entry name" value="Carb_kinase_FGGY"/>
</dbReference>
<dbReference type="InterPro" id="IPR018484">
    <property type="entry name" value="FGGY_N"/>
</dbReference>
<evidence type="ECO:0000256" key="3">
    <source>
        <dbReference type="ARBA" id="ARBA00022777"/>
    </source>
</evidence>
<dbReference type="PIRSF" id="PIRSF000538">
    <property type="entry name" value="GlpK"/>
    <property type="match status" value="1"/>
</dbReference>
<dbReference type="EMBL" id="AEQN01000016">
    <property type="protein sequence ID" value="EFV01578.1"/>
    <property type="molecule type" value="Genomic_DNA"/>
</dbReference>
<keyword evidence="2" id="KW-0808">Transferase</keyword>
<accession>E6MG38</accession>
<keyword evidence="7" id="KW-1185">Reference proteome</keyword>
<dbReference type="GO" id="GO:0005975">
    <property type="term" value="P:carbohydrate metabolic process"/>
    <property type="evidence" value="ECO:0007669"/>
    <property type="project" value="InterPro"/>
</dbReference>
<comment type="similarity">
    <text evidence="1">Belongs to the FGGY kinase family.</text>
</comment>
<dbReference type="OrthoDB" id="1762170at2"/>
<dbReference type="eggNOG" id="COG1070">
    <property type="taxonomic scope" value="Bacteria"/>
</dbReference>
<dbReference type="Proteomes" id="UP000004754">
    <property type="component" value="Unassembled WGS sequence"/>
</dbReference>
<keyword evidence="3 6" id="KW-0418">Kinase</keyword>
<gene>
    <name evidence="6" type="ORF">HMP0721_0971</name>
</gene>
<dbReference type="InterPro" id="IPR043129">
    <property type="entry name" value="ATPase_NBD"/>
</dbReference>
<dbReference type="Pfam" id="PF00370">
    <property type="entry name" value="FGGY_N"/>
    <property type="match status" value="1"/>
</dbReference>
<organism evidence="6 7">
    <name type="scientific">Pseudoramibacter alactolyticus ATCC 23263</name>
    <dbReference type="NCBI Taxonomy" id="887929"/>
    <lineage>
        <taxon>Bacteria</taxon>
        <taxon>Bacillati</taxon>
        <taxon>Bacillota</taxon>
        <taxon>Clostridia</taxon>
        <taxon>Eubacteriales</taxon>
        <taxon>Eubacteriaceae</taxon>
        <taxon>Pseudoramibacter</taxon>
    </lineage>
</organism>
<proteinExistence type="inferred from homology"/>
<comment type="caution">
    <text evidence="6">The sequence shown here is derived from an EMBL/GenBank/DDBJ whole genome shotgun (WGS) entry which is preliminary data.</text>
</comment>
<name>E6MG38_9FIRM</name>
<evidence type="ECO:0000313" key="7">
    <source>
        <dbReference type="Proteomes" id="UP000004754"/>
    </source>
</evidence>
<dbReference type="InterPro" id="IPR018485">
    <property type="entry name" value="FGGY_C"/>
</dbReference>
<dbReference type="Pfam" id="PF02782">
    <property type="entry name" value="FGGY_C"/>
    <property type="match status" value="1"/>
</dbReference>
<dbReference type="GO" id="GO:0016301">
    <property type="term" value="F:kinase activity"/>
    <property type="evidence" value="ECO:0007669"/>
    <property type="project" value="UniProtKB-KW"/>
</dbReference>
<dbReference type="CDD" id="cd07779">
    <property type="entry name" value="ASKHA_NBD_FGGY_YgcE-like"/>
    <property type="match status" value="1"/>
</dbReference>
<dbReference type="AlphaFoldDB" id="E6MG38"/>
<dbReference type="SUPFAM" id="SSF53067">
    <property type="entry name" value="Actin-like ATPase domain"/>
    <property type="match status" value="2"/>
</dbReference>
<evidence type="ECO:0000259" key="5">
    <source>
        <dbReference type="Pfam" id="PF02782"/>
    </source>
</evidence>
<dbReference type="PANTHER" id="PTHR43095:SF5">
    <property type="entry name" value="XYLULOSE KINASE"/>
    <property type="match status" value="1"/>
</dbReference>
<evidence type="ECO:0000313" key="6">
    <source>
        <dbReference type="EMBL" id="EFV01578.1"/>
    </source>
</evidence>
<evidence type="ECO:0000256" key="1">
    <source>
        <dbReference type="ARBA" id="ARBA00009156"/>
    </source>
</evidence>
<evidence type="ECO:0000259" key="4">
    <source>
        <dbReference type="Pfam" id="PF00370"/>
    </source>
</evidence>
<dbReference type="Gene3D" id="3.30.420.40">
    <property type="match status" value="2"/>
</dbReference>
<evidence type="ECO:0000256" key="2">
    <source>
        <dbReference type="ARBA" id="ARBA00022679"/>
    </source>
</evidence>
<dbReference type="STRING" id="887929.HMP0721_0971"/>
<dbReference type="RefSeq" id="WP_006598395.1">
    <property type="nucleotide sequence ID" value="NZ_GL622359.1"/>
</dbReference>
<reference evidence="6 7" key="1">
    <citation type="submission" date="2010-12" db="EMBL/GenBank/DDBJ databases">
        <authorList>
            <person name="Muzny D."/>
            <person name="Qin X."/>
            <person name="Deng J."/>
            <person name="Jiang H."/>
            <person name="Liu Y."/>
            <person name="Qu J."/>
            <person name="Song X.-Z."/>
            <person name="Zhang L."/>
            <person name="Thornton R."/>
            <person name="Coyle M."/>
            <person name="Francisco L."/>
            <person name="Jackson L."/>
            <person name="Javaid M."/>
            <person name="Korchina V."/>
            <person name="Kovar C."/>
            <person name="Mata R."/>
            <person name="Mathew T."/>
            <person name="Ngo R."/>
            <person name="Nguyen L."/>
            <person name="Nguyen N."/>
            <person name="Okwuonu G."/>
            <person name="Ongeri F."/>
            <person name="Pham C."/>
            <person name="Simmons D."/>
            <person name="Wilczek-Boney K."/>
            <person name="Hale W."/>
            <person name="Jakkamsetti A."/>
            <person name="Pham P."/>
            <person name="Ruth R."/>
            <person name="San Lucas F."/>
            <person name="Warren J."/>
            <person name="Zhang J."/>
            <person name="Zhao Z."/>
            <person name="Zhou C."/>
            <person name="Zhu D."/>
            <person name="Lee S."/>
            <person name="Bess C."/>
            <person name="Blankenburg K."/>
            <person name="Forbes L."/>
            <person name="Fu Q."/>
            <person name="Gubbala S."/>
            <person name="Hirani K."/>
            <person name="Jayaseelan J.C."/>
            <person name="Lara F."/>
            <person name="Munidasa M."/>
            <person name="Palculict T."/>
            <person name="Patil S."/>
            <person name="Pu L.-L."/>
            <person name="Saada N."/>
            <person name="Tang L."/>
            <person name="Weissenberger G."/>
            <person name="Zhu Y."/>
            <person name="Hemphill L."/>
            <person name="Shang Y."/>
            <person name="Youmans B."/>
            <person name="Ayvaz T."/>
            <person name="Ross M."/>
            <person name="Santibanez J."/>
            <person name="Aqrawi P."/>
            <person name="Gross S."/>
            <person name="Joshi V."/>
            <person name="Fowler G."/>
            <person name="Nazareth L."/>
            <person name="Reid J."/>
            <person name="Worley K."/>
            <person name="Petrosino J."/>
            <person name="Highlander S."/>
            <person name="Gibbs R."/>
        </authorList>
    </citation>
    <scope>NUCLEOTIDE SEQUENCE [LARGE SCALE GENOMIC DNA]</scope>
    <source>
        <strain evidence="6 7">ATCC 23263</strain>
    </source>
</reference>
<feature type="domain" description="Carbohydrate kinase FGGY C-terminal" evidence="5">
    <location>
        <begin position="260"/>
        <end position="455"/>
    </location>
</feature>
<dbReference type="InterPro" id="IPR050406">
    <property type="entry name" value="FGGY_Carb_Kinase"/>
</dbReference>